<dbReference type="EMBL" id="CAJNNW010034744">
    <property type="protein sequence ID" value="CAE8723762.1"/>
    <property type="molecule type" value="Genomic_DNA"/>
</dbReference>
<organism evidence="2 3">
    <name type="scientific">Polarella glacialis</name>
    <name type="common">Dinoflagellate</name>
    <dbReference type="NCBI Taxonomy" id="89957"/>
    <lineage>
        <taxon>Eukaryota</taxon>
        <taxon>Sar</taxon>
        <taxon>Alveolata</taxon>
        <taxon>Dinophyceae</taxon>
        <taxon>Suessiales</taxon>
        <taxon>Suessiaceae</taxon>
        <taxon>Polarella</taxon>
    </lineage>
</organism>
<feature type="chain" id="PRO_5032856954" evidence="1">
    <location>
        <begin position="25"/>
        <end position="345"/>
    </location>
</feature>
<dbReference type="AlphaFoldDB" id="A0A813LBY6"/>
<evidence type="ECO:0000313" key="3">
    <source>
        <dbReference type="Proteomes" id="UP000626109"/>
    </source>
</evidence>
<protein>
    <submittedName>
        <fullName evidence="2">Uncharacterized protein</fullName>
    </submittedName>
</protein>
<proteinExistence type="predicted"/>
<keyword evidence="1" id="KW-0732">Signal</keyword>
<dbReference type="Proteomes" id="UP000626109">
    <property type="component" value="Unassembled WGS sequence"/>
</dbReference>
<sequence>MLRLESGAQLRLLDAALLLGHVEASAVLTELCGQARPLRICEISEIVKIRCMRLIQDFTSTQYVEVHMKAGAIANAEDLCRYHGYDCFADGEDFSYLELVVVNGHVNLAKLIQVIDPAASFESDFKSYSDKYLAYDSATQSCHVKSAILEAMSVLGMRFGRLRPSFDPDHQKCLVGQRCQRCKSHDHANQILDVGASSLLYLAIYLGDRCGVSTLVLGGADLTGEIEVSALLNEQLLDGEFLPGAVPWPCCHRTARMSEPLSNIPPAMRVETVELALSAALQRACARMKQAASTVSRVGLWQLNCSSLETALVDLILDFAAELPQGLQCLHSHFIVLIGRNPRVR</sequence>
<accession>A0A813LBY6</accession>
<reference evidence="2" key="1">
    <citation type="submission" date="2021-02" db="EMBL/GenBank/DDBJ databases">
        <authorList>
            <person name="Dougan E. K."/>
            <person name="Rhodes N."/>
            <person name="Thang M."/>
            <person name="Chan C."/>
        </authorList>
    </citation>
    <scope>NUCLEOTIDE SEQUENCE</scope>
</reference>
<name>A0A813LBY6_POLGL</name>
<gene>
    <name evidence="2" type="ORF">PGLA2088_LOCUS43343</name>
</gene>
<evidence type="ECO:0000313" key="2">
    <source>
        <dbReference type="EMBL" id="CAE8723762.1"/>
    </source>
</evidence>
<feature type="signal peptide" evidence="1">
    <location>
        <begin position="1"/>
        <end position="24"/>
    </location>
</feature>
<comment type="caution">
    <text evidence="2">The sequence shown here is derived from an EMBL/GenBank/DDBJ whole genome shotgun (WGS) entry which is preliminary data.</text>
</comment>
<evidence type="ECO:0000256" key="1">
    <source>
        <dbReference type="SAM" id="SignalP"/>
    </source>
</evidence>